<comment type="caution">
    <text evidence="2">The sequence shown here is derived from an EMBL/GenBank/DDBJ whole genome shotgun (WGS) entry which is preliminary data.</text>
</comment>
<feature type="transmembrane region" description="Helical" evidence="1">
    <location>
        <begin position="99"/>
        <end position="120"/>
    </location>
</feature>
<accession>A0A923RIA9</accession>
<sequence length="194" mass="22428">MDGIFFYWFGWFFWVIFTFIVPKNKIRTIYAMWILLIIGFSNLYLSFDSIALSMSYLTLILGAFILLSTLNRKGILLFSAFTMMIGYTSLLIWEVNAPVWLFMPRIIMIPVLCVCLAMVLTKELYARFTISVIGICSGEFLYSALLYNYSIIQSIGSLRFLDTLSVMVFLLVLMEAIHQGKDKLFLLLHKTNNI</sequence>
<dbReference type="RefSeq" id="WP_186869796.1">
    <property type="nucleotide sequence ID" value="NZ_JACOOL010000006.1"/>
</dbReference>
<evidence type="ECO:0000256" key="1">
    <source>
        <dbReference type="SAM" id="Phobius"/>
    </source>
</evidence>
<feature type="transmembrane region" description="Helical" evidence="1">
    <location>
        <begin position="53"/>
        <end position="70"/>
    </location>
</feature>
<reference evidence="2" key="1">
    <citation type="submission" date="2020-08" db="EMBL/GenBank/DDBJ databases">
        <title>Genome public.</title>
        <authorList>
            <person name="Liu C."/>
            <person name="Sun Q."/>
        </authorList>
    </citation>
    <scope>NUCLEOTIDE SEQUENCE</scope>
    <source>
        <strain evidence="2">BX22</strain>
    </source>
</reference>
<dbReference type="InterPro" id="IPR014617">
    <property type="entry name" value="YphA_Bacsu"/>
</dbReference>
<dbReference type="AlphaFoldDB" id="A0A923RIA9"/>
<dbReference type="PIRSF" id="PIRSF036710">
    <property type="entry name" value="YphA_Bacsu"/>
    <property type="match status" value="1"/>
</dbReference>
<keyword evidence="3" id="KW-1185">Reference proteome</keyword>
<protein>
    <submittedName>
        <fullName evidence="2">Uncharacterized protein</fullName>
    </submittedName>
</protein>
<dbReference type="EMBL" id="JACOOL010000006">
    <property type="protein sequence ID" value="MBC5637084.1"/>
    <property type="molecule type" value="Genomic_DNA"/>
</dbReference>
<keyword evidence="1" id="KW-0472">Membrane</keyword>
<evidence type="ECO:0000313" key="2">
    <source>
        <dbReference type="EMBL" id="MBC5637084.1"/>
    </source>
</evidence>
<name>A0A923RIA9_9BACI</name>
<keyword evidence="1" id="KW-1133">Transmembrane helix</keyword>
<dbReference type="Proteomes" id="UP000637359">
    <property type="component" value="Unassembled WGS sequence"/>
</dbReference>
<dbReference type="Pfam" id="PF24124">
    <property type="entry name" value="YphA"/>
    <property type="match status" value="1"/>
</dbReference>
<feature type="transmembrane region" description="Helical" evidence="1">
    <location>
        <begin position="6"/>
        <end position="22"/>
    </location>
</feature>
<keyword evidence="1" id="KW-0812">Transmembrane</keyword>
<organism evidence="2 3">
    <name type="scientific">Ornithinibacillus hominis</name>
    <dbReference type="NCBI Taxonomy" id="2763055"/>
    <lineage>
        <taxon>Bacteria</taxon>
        <taxon>Bacillati</taxon>
        <taxon>Bacillota</taxon>
        <taxon>Bacilli</taxon>
        <taxon>Bacillales</taxon>
        <taxon>Bacillaceae</taxon>
        <taxon>Ornithinibacillus</taxon>
    </lineage>
</organism>
<feature type="transmembrane region" description="Helical" evidence="1">
    <location>
        <begin position="29"/>
        <end position="47"/>
    </location>
</feature>
<proteinExistence type="predicted"/>
<evidence type="ECO:0000313" key="3">
    <source>
        <dbReference type="Proteomes" id="UP000637359"/>
    </source>
</evidence>
<feature type="transmembrane region" description="Helical" evidence="1">
    <location>
        <begin position="75"/>
        <end position="93"/>
    </location>
</feature>
<gene>
    <name evidence="2" type="ORF">H8S33_09725</name>
</gene>
<feature type="transmembrane region" description="Helical" evidence="1">
    <location>
        <begin position="158"/>
        <end position="177"/>
    </location>
</feature>
<feature type="transmembrane region" description="Helical" evidence="1">
    <location>
        <begin position="132"/>
        <end position="152"/>
    </location>
</feature>